<dbReference type="InterPro" id="IPR002110">
    <property type="entry name" value="Ankyrin_rpt"/>
</dbReference>
<gene>
    <name evidence="1" type="ORF">EZV62_007311</name>
</gene>
<dbReference type="EMBL" id="VAHF01000003">
    <property type="protein sequence ID" value="TXG66036.1"/>
    <property type="molecule type" value="Genomic_DNA"/>
</dbReference>
<evidence type="ECO:0000313" key="1">
    <source>
        <dbReference type="EMBL" id="TXG66036.1"/>
    </source>
</evidence>
<dbReference type="PANTHER" id="PTHR47303">
    <property type="match status" value="1"/>
</dbReference>
<sequence length="140" mass="15823">MVRIVLEQELDVNQDNRHSTPTTISTPKTQRPMLLEAVVAAQDYMKGRKYVYYLPLYLATNGGDWKSAKSFIESDPDASTARITSKSLTTLMVANRACQWKFAQKLLDYLRPESLEIVDLNKRTALHYAALGGSLETVRL</sequence>
<evidence type="ECO:0000313" key="2">
    <source>
        <dbReference type="Proteomes" id="UP000323000"/>
    </source>
</evidence>
<keyword evidence="2" id="KW-1185">Reference proteome</keyword>
<dbReference type="OrthoDB" id="1925304at2759"/>
<dbReference type="InterPro" id="IPR036770">
    <property type="entry name" value="Ankyrin_rpt-contain_sf"/>
</dbReference>
<name>A0A5C7IC58_9ROSI</name>
<accession>A0A5C7IC58</accession>
<dbReference type="Gene3D" id="1.25.40.20">
    <property type="entry name" value="Ankyrin repeat-containing domain"/>
    <property type="match status" value="1"/>
</dbReference>
<dbReference type="PANTHER" id="PTHR47303:SF1">
    <property type="entry name" value="NF-KAPPA-B INHIBITOR BETA"/>
    <property type="match status" value="1"/>
</dbReference>
<protein>
    <submittedName>
        <fullName evidence="1">Uncharacterized protein</fullName>
    </submittedName>
</protein>
<dbReference type="AlphaFoldDB" id="A0A5C7IC58"/>
<dbReference type="Pfam" id="PF00023">
    <property type="entry name" value="Ank"/>
    <property type="match status" value="1"/>
</dbReference>
<organism evidence="1 2">
    <name type="scientific">Acer yangbiense</name>
    <dbReference type="NCBI Taxonomy" id="1000413"/>
    <lineage>
        <taxon>Eukaryota</taxon>
        <taxon>Viridiplantae</taxon>
        <taxon>Streptophyta</taxon>
        <taxon>Embryophyta</taxon>
        <taxon>Tracheophyta</taxon>
        <taxon>Spermatophyta</taxon>
        <taxon>Magnoliopsida</taxon>
        <taxon>eudicotyledons</taxon>
        <taxon>Gunneridae</taxon>
        <taxon>Pentapetalae</taxon>
        <taxon>rosids</taxon>
        <taxon>malvids</taxon>
        <taxon>Sapindales</taxon>
        <taxon>Sapindaceae</taxon>
        <taxon>Hippocastanoideae</taxon>
        <taxon>Acereae</taxon>
        <taxon>Acer</taxon>
    </lineage>
</organism>
<dbReference type="Proteomes" id="UP000323000">
    <property type="component" value="Chromosome 3"/>
</dbReference>
<comment type="caution">
    <text evidence="1">The sequence shown here is derived from an EMBL/GenBank/DDBJ whole genome shotgun (WGS) entry which is preliminary data.</text>
</comment>
<proteinExistence type="predicted"/>
<dbReference type="SUPFAM" id="SSF48403">
    <property type="entry name" value="Ankyrin repeat"/>
    <property type="match status" value="1"/>
</dbReference>
<reference evidence="2" key="1">
    <citation type="journal article" date="2019" name="Gigascience">
        <title>De novo genome assembly of the endangered Acer yangbiense, a plant species with extremely small populations endemic to Yunnan Province, China.</title>
        <authorList>
            <person name="Yang J."/>
            <person name="Wariss H.M."/>
            <person name="Tao L."/>
            <person name="Zhang R."/>
            <person name="Yun Q."/>
            <person name="Hollingsworth P."/>
            <person name="Dao Z."/>
            <person name="Luo G."/>
            <person name="Guo H."/>
            <person name="Ma Y."/>
            <person name="Sun W."/>
        </authorList>
    </citation>
    <scope>NUCLEOTIDE SEQUENCE [LARGE SCALE GENOMIC DNA]</scope>
    <source>
        <strain evidence="2">cv. Malutang</strain>
    </source>
</reference>